<dbReference type="PANTHER" id="PTHR34301:SF8">
    <property type="entry name" value="ATPASE DOMAIN-CONTAINING PROTEIN"/>
    <property type="match status" value="1"/>
</dbReference>
<sequence length="390" mass="44248">MKSNPGGEIDSDSVIGRDAFIQHLWEVIEQQSIVLTAERRIGKTTIIKKMRSAPASGWVPVFQDLERCHTAMEFAMVVYKEVNQFLSGKQKAARRGMELLKSLGGVEVAGLIKLPSASNTHWKEMLTQTLEDLIHENDSSSTRLLFLWDEVPFMLANIRDREGERTAMEVLDTLRALRQTLPGLRMILTGSIGLHHVLHSLRDKQYANDPFNDMAEIEVHPIAEPDAAHLAAMLIQGEMLQCSDQALAAAAISQEAGCFPFYIHHVVRALKSRGLPASPDSAQSVVADHLLDAGDPWKLRHYHERLRTYYGNHQPAVLIILDELAVKEQPPTVNELLALLKASSTFDDREMLLRLLSLLERDHYLRRNAEGRHTFKFPLIRRWWQLHRSL</sequence>
<evidence type="ECO:0008006" key="3">
    <source>
        <dbReference type="Google" id="ProtNLM"/>
    </source>
</evidence>
<dbReference type="EMBL" id="JACHIG010000019">
    <property type="protein sequence ID" value="MBB5035542.1"/>
    <property type="molecule type" value="Genomic_DNA"/>
</dbReference>
<comment type="caution">
    <text evidence="1">The sequence shown here is derived from an EMBL/GenBank/DDBJ whole genome shotgun (WGS) entry which is preliminary data.</text>
</comment>
<dbReference type="InterPro" id="IPR027417">
    <property type="entry name" value="P-loop_NTPase"/>
</dbReference>
<dbReference type="AlphaFoldDB" id="A0A7W7YG46"/>
<accession>A0A7W7YG46</accession>
<dbReference type="Proteomes" id="UP000590740">
    <property type="component" value="Unassembled WGS sequence"/>
</dbReference>
<evidence type="ECO:0000313" key="1">
    <source>
        <dbReference type="EMBL" id="MBB5035542.1"/>
    </source>
</evidence>
<name>A0A7W7YG46_9BACT</name>
<evidence type="ECO:0000313" key="2">
    <source>
        <dbReference type="Proteomes" id="UP000590740"/>
    </source>
</evidence>
<gene>
    <name evidence="1" type="ORF">HNQ65_005155</name>
</gene>
<organism evidence="1 2">
    <name type="scientific">Prosthecobacter vanneervenii</name>
    <dbReference type="NCBI Taxonomy" id="48466"/>
    <lineage>
        <taxon>Bacteria</taxon>
        <taxon>Pseudomonadati</taxon>
        <taxon>Verrucomicrobiota</taxon>
        <taxon>Verrucomicrobiia</taxon>
        <taxon>Verrucomicrobiales</taxon>
        <taxon>Verrucomicrobiaceae</taxon>
        <taxon>Prosthecobacter</taxon>
    </lineage>
</organism>
<dbReference type="RefSeq" id="WP_184344449.1">
    <property type="nucleotide sequence ID" value="NZ_JACHIG010000019.1"/>
</dbReference>
<dbReference type="SUPFAM" id="SSF52540">
    <property type="entry name" value="P-loop containing nucleoside triphosphate hydrolases"/>
    <property type="match status" value="1"/>
</dbReference>
<dbReference type="PANTHER" id="PTHR34301">
    <property type="entry name" value="DNA-BINDING PROTEIN-RELATED"/>
    <property type="match status" value="1"/>
</dbReference>
<protein>
    <recommendedName>
        <fullName evidence="3">ATP-binding protein</fullName>
    </recommendedName>
</protein>
<proteinExistence type="predicted"/>
<keyword evidence="2" id="KW-1185">Reference proteome</keyword>
<dbReference type="Gene3D" id="3.40.50.300">
    <property type="entry name" value="P-loop containing nucleotide triphosphate hydrolases"/>
    <property type="match status" value="1"/>
</dbReference>
<reference evidence="1 2" key="1">
    <citation type="submission" date="2020-08" db="EMBL/GenBank/DDBJ databases">
        <title>Genomic Encyclopedia of Type Strains, Phase IV (KMG-IV): sequencing the most valuable type-strain genomes for metagenomic binning, comparative biology and taxonomic classification.</title>
        <authorList>
            <person name="Goeker M."/>
        </authorList>
    </citation>
    <scope>NUCLEOTIDE SEQUENCE [LARGE SCALE GENOMIC DNA]</scope>
    <source>
        <strain evidence="1 2">DSM 12252</strain>
    </source>
</reference>